<dbReference type="AlphaFoldDB" id="A0A0D5YWM9"/>
<dbReference type="PATRIC" id="fig|516051.4.peg.2840"/>
<evidence type="ECO:0000313" key="2">
    <source>
        <dbReference type="EMBL" id="AKA36326.1"/>
    </source>
</evidence>
<proteinExistence type="predicted"/>
<reference evidence="2 3" key="1">
    <citation type="submission" date="2015-03" db="EMBL/GenBank/DDBJ databases">
        <title>Complete genome sequence of Muricauda lutaonensis CC-HSB-11T, isolated from a coastal hot spring.</title>
        <authorList>
            <person name="Kim K.M."/>
        </authorList>
    </citation>
    <scope>NUCLEOTIDE SEQUENCE [LARGE SCALE GENOMIC DNA]</scope>
    <source>
        <strain evidence="2 3">CC-HSB-11</strain>
    </source>
</reference>
<keyword evidence="1" id="KW-0732">Signal</keyword>
<gene>
    <name evidence="2" type="ORF">VC82_2771</name>
</gene>
<evidence type="ECO:0000313" key="3">
    <source>
        <dbReference type="Proteomes" id="UP000032726"/>
    </source>
</evidence>
<dbReference type="RefSeq" id="WP_045802879.1">
    <property type="nucleotide sequence ID" value="NZ_CP011071.1"/>
</dbReference>
<sequence>MKTIKTIIAVVAMALMAPVQAQTADEIIATYFENIGGLENFKSLEGMKLEGKGSQQGFEFPIKVVQLKDGRQMFSFTFQGKEIKQGVYDGEVLWNTNFMTMKAEKSDAEQTANFKLNTNDFPDSFVDYKDKGYTVELLGKETMDGAETFKVKLVKEPITVDGVKEDDISFYYFDTENYVPIAVESVVREGPAKGKMAKTVMSDYQEVNGLYFPFSTSQYVDGNLMFTMTVDSIELNPTVDDAEFAFPEEMAEDKK</sequence>
<dbReference type="HOGENOM" id="CLU_081300_0_0_10"/>
<protein>
    <submittedName>
        <fullName evidence="2">Conserved hypothetical signal peptide protein</fullName>
    </submittedName>
</protein>
<feature type="signal peptide" evidence="1">
    <location>
        <begin position="1"/>
        <end position="21"/>
    </location>
</feature>
<dbReference type="Gene3D" id="2.50.20.10">
    <property type="entry name" value="Lipoprotein localisation LolA/LolB/LppX"/>
    <property type="match status" value="1"/>
</dbReference>
<keyword evidence="3" id="KW-1185">Reference proteome</keyword>
<dbReference type="KEGG" id="mlt:VC82_2771"/>
<feature type="chain" id="PRO_5002300223" evidence="1">
    <location>
        <begin position="22"/>
        <end position="255"/>
    </location>
</feature>
<organism evidence="2 3">
    <name type="scientific">Flagellimonas lutaonensis</name>
    <dbReference type="NCBI Taxonomy" id="516051"/>
    <lineage>
        <taxon>Bacteria</taxon>
        <taxon>Pseudomonadati</taxon>
        <taxon>Bacteroidota</taxon>
        <taxon>Flavobacteriia</taxon>
        <taxon>Flavobacteriales</taxon>
        <taxon>Flavobacteriaceae</taxon>
        <taxon>Flagellimonas</taxon>
    </lineage>
</organism>
<dbReference type="STRING" id="516051.VC82_2771"/>
<evidence type="ECO:0000256" key="1">
    <source>
        <dbReference type="SAM" id="SignalP"/>
    </source>
</evidence>
<dbReference type="Proteomes" id="UP000032726">
    <property type="component" value="Chromosome"/>
</dbReference>
<dbReference type="EMBL" id="CP011071">
    <property type="protein sequence ID" value="AKA36326.1"/>
    <property type="molecule type" value="Genomic_DNA"/>
</dbReference>
<name>A0A0D5YWM9_9FLAO</name>
<dbReference type="OrthoDB" id="128937at2"/>
<accession>A0A0D5YWM9</accession>